<comment type="caution">
    <text evidence="3">The sequence shown here is derived from an EMBL/GenBank/DDBJ whole genome shotgun (WGS) entry which is preliminary data.</text>
</comment>
<name>A0AAU9NER2_9ASTR</name>
<dbReference type="AlphaFoldDB" id="A0AAU9NER2"/>
<dbReference type="PROSITE" id="PS50086">
    <property type="entry name" value="TBC_RABGAP"/>
    <property type="match status" value="1"/>
</dbReference>
<feature type="region of interest" description="Disordered" evidence="1">
    <location>
        <begin position="490"/>
        <end position="524"/>
    </location>
</feature>
<dbReference type="Gene3D" id="1.10.8.270">
    <property type="entry name" value="putative rabgap domain of human tbc1 domain family member 14 like domains"/>
    <property type="match status" value="1"/>
</dbReference>
<feature type="region of interest" description="Disordered" evidence="1">
    <location>
        <begin position="574"/>
        <end position="622"/>
    </location>
</feature>
<feature type="compositionally biased region" description="Basic and acidic residues" evidence="1">
    <location>
        <begin position="78"/>
        <end position="92"/>
    </location>
</feature>
<keyword evidence="4" id="KW-1185">Reference proteome</keyword>
<protein>
    <recommendedName>
        <fullName evidence="2">Rab-GAP TBC domain-containing protein</fullName>
    </recommendedName>
</protein>
<dbReference type="EMBL" id="CAKMRJ010004445">
    <property type="protein sequence ID" value="CAH1436357.1"/>
    <property type="molecule type" value="Genomic_DNA"/>
</dbReference>
<feature type="compositionally biased region" description="Low complexity" evidence="1">
    <location>
        <begin position="12"/>
        <end position="22"/>
    </location>
</feature>
<dbReference type="PANTHER" id="PTHR22957">
    <property type="entry name" value="TBC1 DOMAIN FAMILY MEMBER GTPASE-ACTIVATING PROTEIN"/>
    <property type="match status" value="1"/>
</dbReference>
<feature type="compositionally biased region" description="Polar residues" evidence="1">
    <location>
        <begin position="504"/>
        <end position="522"/>
    </location>
</feature>
<dbReference type="SUPFAM" id="SSF47923">
    <property type="entry name" value="Ypt/Rab-GAP domain of gyp1p"/>
    <property type="match status" value="2"/>
</dbReference>
<feature type="compositionally biased region" description="Low complexity" evidence="1">
    <location>
        <begin position="50"/>
        <end position="64"/>
    </location>
</feature>
<feature type="domain" description="Rab-GAP TBC" evidence="2">
    <location>
        <begin position="138"/>
        <end position="405"/>
    </location>
</feature>
<dbReference type="InterPro" id="IPR000195">
    <property type="entry name" value="Rab-GAP-TBC_dom"/>
</dbReference>
<dbReference type="Pfam" id="PF00566">
    <property type="entry name" value="RabGAP-TBC"/>
    <property type="match status" value="1"/>
</dbReference>
<proteinExistence type="predicted"/>
<evidence type="ECO:0000313" key="4">
    <source>
        <dbReference type="Proteomes" id="UP001157418"/>
    </source>
</evidence>
<dbReference type="FunFam" id="1.10.8.270:FF:000024">
    <property type="entry name" value="TBC1 domain family member 13"/>
    <property type="match status" value="1"/>
</dbReference>
<sequence length="658" mass="73366">MVKKRLPDWLNSPMWSSPTVTTSPPPKSRSLSPPPPPPSSSNDDRYGIGSYPSKSSSVTSSDSSLNEPHVPLPPPTSIKHEPTPKTKIRDSSTRSVNSDNDVSSSIEDVSHQAQLLEELSRKIINIGELRQLCLLGIPDAAGIRSTVWKLLLAYLPTDKGLWSSELAKKRAQYKQFKENLLMNPSEITRTLEVSASLKNGDLSEGKGLLERSKIPHGEHPLSLGKTSIWNQFFQDSEIIEQIDRDVKRTHQDIPFFSGDSASSKANQESFKNILIIFAKLNPGIRYVQGMNELLAPLFYVFRNDPNEDSLLNAEADTFFCFVELISGFRDNFCQQLDNSIVGIRSTISRLSQLLKQHDEELWRHLEVTTKVNPQFYAFRWITLLLTQEFNFSDSLHIWDALLSDPEGPQETLLRVCCAMLILVRRRLLAGDFTANLKLLQKIVYTLTLFPLSSFATDNHHHLPTPLPPEKASTITTTMTLSSPSTLFSLPSTTTTTISQRPRHPTTTTSNQYQKRPSSSTNHHNIHHQFLGTFSLLGSTTPSAKILILTTFLKLKCKQSKKTIHKSISYIKEKVGPDGVAGNDSSQLNPSKLPPLPPSPLPPNGPSPPSKNHPSFSSMKGTSPSPLWIDDPLFPNKFLTLDISFNYCSTITKLISANI</sequence>
<dbReference type="InterPro" id="IPR035969">
    <property type="entry name" value="Rab-GAP_TBC_sf"/>
</dbReference>
<dbReference type="PANTHER" id="PTHR22957:SF27">
    <property type="entry name" value="TBC1 DOMAIN FAMILY MEMBER 13"/>
    <property type="match status" value="1"/>
</dbReference>
<evidence type="ECO:0000256" key="1">
    <source>
        <dbReference type="SAM" id="MobiDB-lite"/>
    </source>
</evidence>
<evidence type="ECO:0000313" key="3">
    <source>
        <dbReference type="EMBL" id="CAH1436357.1"/>
    </source>
</evidence>
<feature type="compositionally biased region" description="Pro residues" evidence="1">
    <location>
        <begin position="591"/>
        <end position="610"/>
    </location>
</feature>
<feature type="compositionally biased region" description="Low complexity" evidence="1">
    <location>
        <begin position="93"/>
        <end position="106"/>
    </location>
</feature>
<reference evidence="3 4" key="1">
    <citation type="submission" date="2022-01" db="EMBL/GenBank/DDBJ databases">
        <authorList>
            <person name="Xiong W."/>
            <person name="Schranz E."/>
        </authorList>
    </citation>
    <scope>NUCLEOTIDE SEQUENCE [LARGE SCALE GENOMIC DNA]</scope>
</reference>
<gene>
    <name evidence="3" type="ORF">LVIROSA_LOCUS22732</name>
</gene>
<dbReference type="GO" id="GO:0005096">
    <property type="term" value="F:GTPase activator activity"/>
    <property type="evidence" value="ECO:0007669"/>
    <property type="project" value="TreeGrafter"/>
</dbReference>
<organism evidence="3 4">
    <name type="scientific">Lactuca virosa</name>
    <dbReference type="NCBI Taxonomy" id="75947"/>
    <lineage>
        <taxon>Eukaryota</taxon>
        <taxon>Viridiplantae</taxon>
        <taxon>Streptophyta</taxon>
        <taxon>Embryophyta</taxon>
        <taxon>Tracheophyta</taxon>
        <taxon>Spermatophyta</taxon>
        <taxon>Magnoliopsida</taxon>
        <taxon>eudicotyledons</taxon>
        <taxon>Gunneridae</taxon>
        <taxon>Pentapetalae</taxon>
        <taxon>asterids</taxon>
        <taxon>campanulids</taxon>
        <taxon>Asterales</taxon>
        <taxon>Asteraceae</taxon>
        <taxon>Cichorioideae</taxon>
        <taxon>Cichorieae</taxon>
        <taxon>Lactucinae</taxon>
        <taxon>Lactuca</taxon>
    </lineage>
</organism>
<dbReference type="SMART" id="SM00164">
    <property type="entry name" value="TBC"/>
    <property type="match status" value="1"/>
</dbReference>
<dbReference type="FunFam" id="1.10.472.80:FF:000009">
    <property type="entry name" value="TBC1 domain family member 13"/>
    <property type="match status" value="1"/>
</dbReference>
<evidence type="ECO:0000259" key="2">
    <source>
        <dbReference type="PROSITE" id="PS50086"/>
    </source>
</evidence>
<feature type="region of interest" description="Disordered" evidence="1">
    <location>
        <begin position="1"/>
        <end position="106"/>
    </location>
</feature>
<dbReference type="Proteomes" id="UP001157418">
    <property type="component" value="Unassembled WGS sequence"/>
</dbReference>
<accession>A0AAU9NER2</accession>
<dbReference type="Gene3D" id="1.10.472.80">
    <property type="entry name" value="Ypt/Rab-GAP domain of gyp1p, domain 3"/>
    <property type="match status" value="1"/>
</dbReference>
<dbReference type="Gene3D" id="1.10.10.750">
    <property type="entry name" value="Ypt/Rab-GAP domain of gyp1p, domain 1"/>
    <property type="match status" value="1"/>
</dbReference>
<feature type="compositionally biased region" description="Pro residues" evidence="1">
    <location>
        <begin position="23"/>
        <end position="39"/>
    </location>
</feature>
<dbReference type="GO" id="GO:0006886">
    <property type="term" value="P:intracellular protein transport"/>
    <property type="evidence" value="ECO:0007669"/>
    <property type="project" value="TreeGrafter"/>
</dbReference>